<proteinExistence type="predicted"/>
<dbReference type="AlphaFoldDB" id="A0AAV0AZJ5"/>
<dbReference type="SUPFAM" id="SSF55781">
    <property type="entry name" value="GAF domain-like"/>
    <property type="match status" value="1"/>
</dbReference>
<protein>
    <submittedName>
        <fullName evidence="1">GAF domain nucleotide-binding protein</fullName>
    </submittedName>
</protein>
<dbReference type="InterPro" id="IPR000614">
    <property type="entry name" value="FRMsr_CS"/>
</dbReference>
<dbReference type="InterPro" id="IPR029016">
    <property type="entry name" value="GAF-like_dom_sf"/>
</dbReference>
<evidence type="ECO:0000313" key="2">
    <source>
        <dbReference type="Proteomes" id="UP001153365"/>
    </source>
</evidence>
<sequence>MVHAEASQLPAHLLVKGVSKADKIEFYEQLAKNLHHLLYGEKNWVVNLSNASSLLFNAYQETNGGEGRGINWTGFYLLPHLFPSAPLKKPSSPQSPFAPGKLILGPFQGKPACQHIPLPTISPSSSPGKLVTNQSPSVCGLSFLDRIPVLVKDVEAFKGHIACDSKTKSELVLPLLIKRDGIKCCLGVLDVDCTLLNGFDDDDRIGLEKVLKVVIEATQWW</sequence>
<name>A0AAV0AZJ5_PHAPC</name>
<gene>
    <name evidence="1" type="ORF">PPACK8108_LOCUS9959</name>
</gene>
<dbReference type="Proteomes" id="UP001153365">
    <property type="component" value="Unassembled WGS sequence"/>
</dbReference>
<dbReference type="PROSITE" id="PS01320">
    <property type="entry name" value="UPF0067"/>
    <property type="match status" value="1"/>
</dbReference>
<reference evidence="1" key="1">
    <citation type="submission" date="2022-06" db="EMBL/GenBank/DDBJ databases">
        <authorList>
            <consortium name="SYNGENTA / RWTH Aachen University"/>
        </authorList>
    </citation>
    <scope>NUCLEOTIDE SEQUENCE</scope>
</reference>
<keyword evidence="2" id="KW-1185">Reference proteome</keyword>
<evidence type="ECO:0000313" key="1">
    <source>
        <dbReference type="EMBL" id="CAH7674998.1"/>
    </source>
</evidence>
<dbReference type="Gene3D" id="3.30.450.40">
    <property type="match status" value="1"/>
</dbReference>
<comment type="caution">
    <text evidence="1">The sequence shown here is derived from an EMBL/GenBank/DDBJ whole genome shotgun (WGS) entry which is preliminary data.</text>
</comment>
<organism evidence="1 2">
    <name type="scientific">Phakopsora pachyrhizi</name>
    <name type="common">Asian soybean rust disease fungus</name>
    <dbReference type="NCBI Taxonomy" id="170000"/>
    <lineage>
        <taxon>Eukaryota</taxon>
        <taxon>Fungi</taxon>
        <taxon>Dikarya</taxon>
        <taxon>Basidiomycota</taxon>
        <taxon>Pucciniomycotina</taxon>
        <taxon>Pucciniomycetes</taxon>
        <taxon>Pucciniales</taxon>
        <taxon>Phakopsoraceae</taxon>
        <taxon>Phakopsora</taxon>
    </lineage>
</organism>
<accession>A0AAV0AZJ5</accession>
<dbReference type="EMBL" id="CALTRL010002204">
    <property type="protein sequence ID" value="CAH7674998.1"/>
    <property type="molecule type" value="Genomic_DNA"/>
</dbReference>